<dbReference type="InterPro" id="IPR026444">
    <property type="entry name" value="Secre_tail"/>
</dbReference>
<dbReference type="EMBL" id="CP053435">
    <property type="protein sequence ID" value="QJW87955.1"/>
    <property type="molecule type" value="Genomic_DNA"/>
</dbReference>
<dbReference type="RefSeq" id="WP_171737788.1">
    <property type="nucleotide sequence ID" value="NZ_CP053435.1"/>
</dbReference>
<gene>
    <name evidence="5" type="ORF">HNV11_00495</name>
</gene>
<keyword evidence="1" id="KW-0645">Protease</keyword>
<dbReference type="SUPFAM" id="SSF52743">
    <property type="entry name" value="Subtilisin-like"/>
    <property type="match status" value="1"/>
</dbReference>
<dbReference type="Gene3D" id="3.40.50.200">
    <property type="entry name" value="Peptidase S8/S53 domain"/>
    <property type="match status" value="2"/>
</dbReference>
<dbReference type="InterPro" id="IPR034075">
    <property type="entry name" value="Glr3161-like_dom"/>
</dbReference>
<dbReference type="GO" id="GO:0004252">
    <property type="term" value="F:serine-type endopeptidase activity"/>
    <property type="evidence" value="ECO:0007669"/>
    <property type="project" value="InterPro"/>
</dbReference>
<evidence type="ECO:0000259" key="4">
    <source>
        <dbReference type="Pfam" id="PF00082"/>
    </source>
</evidence>
<organism evidence="5 6">
    <name type="scientific">Spirosoma taeanense</name>
    <dbReference type="NCBI Taxonomy" id="2735870"/>
    <lineage>
        <taxon>Bacteria</taxon>
        <taxon>Pseudomonadati</taxon>
        <taxon>Bacteroidota</taxon>
        <taxon>Cytophagia</taxon>
        <taxon>Cytophagales</taxon>
        <taxon>Cytophagaceae</taxon>
        <taxon>Spirosoma</taxon>
    </lineage>
</organism>
<name>A0A6M5Y2L2_9BACT</name>
<dbReference type="InterPro" id="IPR023828">
    <property type="entry name" value="Peptidase_S8_Ser-AS"/>
</dbReference>
<accession>A0A6M5Y2L2</accession>
<evidence type="ECO:0000256" key="1">
    <source>
        <dbReference type="ARBA" id="ARBA00022670"/>
    </source>
</evidence>
<proteinExistence type="predicted"/>
<dbReference type="InterPro" id="IPR000209">
    <property type="entry name" value="Peptidase_S8/S53_dom"/>
</dbReference>
<dbReference type="KEGG" id="stae:HNV11_00495"/>
<evidence type="ECO:0000313" key="6">
    <source>
        <dbReference type="Proteomes" id="UP000502756"/>
    </source>
</evidence>
<dbReference type="Proteomes" id="UP000502756">
    <property type="component" value="Chromosome"/>
</dbReference>
<dbReference type="CDD" id="cd05562">
    <property type="entry name" value="Peptidases_S53_like"/>
    <property type="match status" value="1"/>
</dbReference>
<evidence type="ECO:0000256" key="3">
    <source>
        <dbReference type="ARBA" id="ARBA00022825"/>
    </source>
</evidence>
<dbReference type="AlphaFoldDB" id="A0A6M5Y2L2"/>
<keyword evidence="3" id="KW-0720">Serine protease</keyword>
<reference evidence="5 6" key="1">
    <citation type="submission" date="2020-05" db="EMBL/GenBank/DDBJ databases">
        <title>Genome sequencing of Spirosoma sp. TS118.</title>
        <authorList>
            <person name="Lee J.-H."/>
            <person name="Jeong S."/>
            <person name="Zhao L."/>
            <person name="Jung J.-H."/>
            <person name="Kim M.-K."/>
            <person name="Lim S."/>
        </authorList>
    </citation>
    <scope>NUCLEOTIDE SEQUENCE [LARGE SCALE GENOMIC DNA]</scope>
    <source>
        <strain evidence="5 6">TS118</strain>
    </source>
</reference>
<keyword evidence="2" id="KW-0378">Hydrolase</keyword>
<protein>
    <submittedName>
        <fullName evidence="5">S8 family serine peptidase</fullName>
    </submittedName>
</protein>
<sequence>MRLGNNSTLPVSRSLKLDRILQQLADGASPDRFKKDGKSLLRIRDNKVLVTATAEGNADLVADQLRSLGADVTGVYNTAVSAYVPLSQLKAAGQLTGLRSLVASQPTLLAAAAMPVIGQCDTALRSNLVRQLRGFTGRGLKIGVLSDSYNNLGGAAAGVANDELPGPGNPNGYTTPVEIIEEYFGTDGIDEGRAMMELIHDAAPAATLAFASAFNGEAEFAQNIIRLKNAGCDIIVDDVYYLDEPYFQNGIVAQAVNQVRDAGIHYFSSAGNSSDYSYEHAFFPGPKVSVPGLGDYTMHKFNVQQPFQPLLVPPGAYVYDWLQWSDPYGGNVQSDLDMLLVDANGNILSASLYNNIANRQPLEVVYYANETDQPQLVFLLIGLYTGPAPKLIKYISYGTELFVNSGDYPGLGASTIVGHSNAEGANSVGAARFTQTPAYGVNPPIIEPFSSLGGTPLLFDDNGNRYQSPKDTRKPDFTAPDGGNTSFFYADWSGDADALPNFFGTSAAAPNAAAAAALMLEAWKGTRPDPLTLRKVMQKTAVDMNNPYNGNGNDKGFDEATGYGLVDALAAVDAVTKLTGGARLIAENSGLRIDMGANPVIGDQLEATIRGVAGKPLTIALTTADGRSIISQTVEQADAEQKVRIPLNRQSTGVYLLRIHTLTESRTIKVIR</sequence>
<dbReference type="Pfam" id="PF00082">
    <property type="entry name" value="Peptidase_S8"/>
    <property type="match status" value="1"/>
</dbReference>
<dbReference type="InterPro" id="IPR036852">
    <property type="entry name" value="Peptidase_S8/S53_dom_sf"/>
</dbReference>
<evidence type="ECO:0000313" key="5">
    <source>
        <dbReference type="EMBL" id="QJW87955.1"/>
    </source>
</evidence>
<dbReference type="PROSITE" id="PS00138">
    <property type="entry name" value="SUBTILASE_SER"/>
    <property type="match status" value="1"/>
</dbReference>
<keyword evidence="6" id="KW-1185">Reference proteome</keyword>
<dbReference type="GO" id="GO:0006508">
    <property type="term" value="P:proteolysis"/>
    <property type="evidence" value="ECO:0007669"/>
    <property type="project" value="UniProtKB-KW"/>
</dbReference>
<evidence type="ECO:0000256" key="2">
    <source>
        <dbReference type="ARBA" id="ARBA00022801"/>
    </source>
</evidence>
<dbReference type="NCBIfam" id="TIGR04183">
    <property type="entry name" value="Por_Secre_tail"/>
    <property type="match status" value="1"/>
</dbReference>
<feature type="domain" description="Peptidase S8/S53" evidence="4">
    <location>
        <begin position="466"/>
        <end position="564"/>
    </location>
</feature>